<gene>
    <name evidence="2" type="ORF">CISG_08176</name>
</gene>
<evidence type="ECO:0000313" key="2">
    <source>
        <dbReference type="EMBL" id="KMU80016.1"/>
    </source>
</evidence>
<evidence type="ECO:0008006" key="4">
    <source>
        <dbReference type="Google" id="ProtNLM"/>
    </source>
</evidence>
<organism evidence="2 3">
    <name type="scientific">Coccidioides immitis RMSCC 3703</name>
    <dbReference type="NCBI Taxonomy" id="454286"/>
    <lineage>
        <taxon>Eukaryota</taxon>
        <taxon>Fungi</taxon>
        <taxon>Dikarya</taxon>
        <taxon>Ascomycota</taxon>
        <taxon>Pezizomycotina</taxon>
        <taxon>Eurotiomycetes</taxon>
        <taxon>Eurotiomycetidae</taxon>
        <taxon>Onygenales</taxon>
        <taxon>Onygenaceae</taxon>
        <taxon>Coccidioides</taxon>
    </lineage>
</organism>
<evidence type="ECO:0000256" key="1">
    <source>
        <dbReference type="SAM" id="MobiDB-lite"/>
    </source>
</evidence>
<dbReference type="GO" id="GO:0005199">
    <property type="term" value="F:structural constituent of cell wall"/>
    <property type="evidence" value="ECO:0007669"/>
    <property type="project" value="InterPro"/>
</dbReference>
<evidence type="ECO:0000313" key="3">
    <source>
        <dbReference type="Proteomes" id="UP000054559"/>
    </source>
</evidence>
<feature type="compositionally biased region" description="Polar residues" evidence="1">
    <location>
        <begin position="156"/>
        <end position="174"/>
    </location>
</feature>
<dbReference type="EMBL" id="DS268181">
    <property type="protein sequence ID" value="KMU80016.1"/>
    <property type="molecule type" value="Genomic_DNA"/>
</dbReference>
<dbReference type="AlphaFoldDB" id="A0A0J8R5D4"/>
<dbReference type="STRING" id="454286.A0A0J8R5D4"/>
<sequence length="205" mass="21254">MKHQKPKKKETERTIGWLAVLRPLHNHGRGTAPLPLGTPAPPRLTAPYFSSPRKPPKIPFKPFASLYVNTNATSVVTEVVTAYTTFCPGPTTLTHGTNTYTVTEATTLTITDCPCTVTRPIITSTVTECNDCPPAATGTGVIPPPVNPPVFPNGTAVQPPQQPSGTGNLPSNTIPAPPDFTGAGSRVVAGAGAGLAGVLGLAFLL</sequence>
<dbReference type="PANTHER" id="PTHR35523">
    <property type="entry name" value="CELL WALL PROTEIN SED1"/>
    <property type="match status" value="1"/>
</dbReference>
<protein>
    <recommendedName>
        <fullName evidence="4">Clock-controlled protein 6</fullName>
    </recommendedName>
</protein>
<dbReference type="InterPro" id="IPR038843">
    <property type="entry name" value="Sed1/Spi1"/>
</dbReference>
<feature type="region of interest" description="Disordered" evidence="1">
    <location>
        <begin position="149"/>
        <end position="178"/>
    </location>
</feature>
<dbReference type="GO" id="GO:0009277">
    <property type="term" value="C:fungal-type cell wall"/>
    <property type="evidence" value="ECO:0007669"/>
    <property type="project" value="TreeGrafter"/>
</dbReference>
<dbReference type="PANTHER" id="PTHR35523:SF1">
    <property type="entry name" value="CELL WALL PROTEIN SED1"/>
    <property type="match status" value="1"/>
</dbReference>
<name>A0A0J8R5D4_COCIT</name>
<dbReference type="GO" id="GO:0031505">
    <property type="term" value="P:fungal-type cell wall organization"/>
    <property type="evidence" value="ECO:0007669"/>
    <property type="project" value="InterPro"/>
</dbReference>
<proteinExistence type="predicted"/>
<accession>A0A0J8R5D4</accession>
<reference evidence="3" key="1">
    <citation type="journal article" date="2010" name="Genome Res.">
        <title>Population genomic sequencing of Coccidioides fungi reveals recent hybridization and transposon control.</title>
        <authorList>
            <person name="Neafsey D.E."/>
            <person name="Barker B.M."/>
            <person name="Sharpton T.J."/>
            <person name="Stajich J.E."/>
            <person name="Park D.J."/>
            <person name="Whiston E."/>
            <person name="Hung C.-Y."/>
            <person name="McMahan C."/>
            <person name="White J."/>
            <person name="Sykes S."/>
            <person name="Heiman D."/>
            <person name="Young S."/>
            <person name="Zeng Q."/>
            <person name="Abouelleil A."/>
            <person name="Aftuck L."/>
            <person name="Bessette D."/>
            <person name="Brown A."/>
            <person name="FitzGerald M."/>
            <person name="Lui A."/>
            <person name="Macdonald J.P."/>
            <person name="Priest M."/>
            <person name="Orbach M.J."/>
            <person name="Galgiani J.N."/>
            <person name="Kirkland T.N."/>
            <person name="Cole G.T."/>
            <person name="Birren B.W."/>
            <person name="Henn M.R."/>
            <person name="Taylor J.W."/>
            <person name="Rounsley S.D."/>
        </authorList>
    </citation>
    <scope>NUCLEOTIDE SEQUENCE [LARGE SCALE GENOMIC DNA]</scope>
    <source>
        <strain evidence="3">RMSCC 3703</strain>
    </source>
</reference>
<dbReference type="OrthoDB" id="4174328at2759"/>
<dbReference type="Proteomes" id="UP000054559">
    <property type="component" value="Unassembled WGS sequence"/>
</dbReference>